<gene>
    <name evidence="2" type="ORF">JI435_051380</name>
</gene>
<feature type="domain" description="DUF7708" evidence="1">
    <location>
        <begin position="79"/>
        <end position="222"/>
    </location>
</feature>
<dbReference type="VEuPathDB" id="FungiDB:JI435_051380"/>
<dbReference type="OrthoDB" id="61900at2759"/>
<reference evidence="3" key="1">
    <citation type="journal article" date="2021" name="BMC Genomics">
        <title>Chromosome-level genome assembly and manually-curated proteome of model necrotroph Parastagonospora nodorum Sn15 reveals a genome-wide trove of candidate effector homologs, and redundancy of virulence-related functions within an accessory chromosome.</title>
        <authorList>
            <person name="Bertazzoni S."/>
            <person name="Jones D.A.B."/>
            <person name="Phan H.T."/>
            <person name="Tan K.-C."/>
            <person name="Hane J.K."/>
        </authorList>
    </citation>
    <scope>NUCLEOTIDE SEQUENCE [LARGE SCALE GENOMIC DNA]</scope>
    <source>
        <strain evidence="3">SN15 / ATCC MYA-4574 / FGSC 10173)</strain>
    </source>
</reference>
<dbReference type="Pfam" id="PF24809">
    <property type="entry name" value="DUF7708"/>
    <property type="match status" value="1"/>
</dbReference>
<proteinExistence type="predicted"/>
<name>A0A7U2FBT1_PHANO</name>
<dbReference type="EMBL" id="CP069035">
    <property type="protein sequence ID" value="QRD02158.1"/>
    <property type="molecule type" value="Genomic_DNA"/>
</dbReference>
<accession>A0A7U2FBT1</accession>
<evidence type="ECO:0000313" key="3">
    <source>
        <dbReference type="Proteomes" id="UP000663193"/>
    </source>
</evidence>
<dbReference type="AlphaFoldDB" id="A0A7U2FBT1"/>
<dbReference type="InterPro" id="IPR056125">
    <property type="entry name" value="DUF7708"/>
</dbReference>
<evidence type="ECO:0000259" key="1">
    <source>
        <dbReference type="Pfam" id="PF24809"/>
    </source>
</evidence>
<sequence>MRGQHASRHISDPSNSNRNVAAEAFHKAIEGLKKELSVADQTPAWANNHSDVEAILGTVQLAKEKYNDASKDHSGTRAWLEKFSGRVMYYGKVFDALAQHHPEYVALAWGAVKFVLMGIINRATLVQKLAQAFVAIGDVLPRASLSAELYQTDYMKDALSRLYAYIMIFLHLCVKWYNRSSLGRLWSAIKSPFELDYQDLVDQIKVSSAAVEDLANAGARVEIRDIRTMQDISHARFVEFYNKLMDRQANLENSVSQLMQVATTSKTITERISVDVRCISETTYRLEFHHLVDFLAPMIPPEKALLKVQSFSRRDPTRSLPSVGDLKIKRTLHDWASADRPSLLVVRMGLRAQKQARDLAADIIKGLTSKSQCVFWSLSLPCLSDREGETMASVFKALIHQVLQQSAGLFAQFSEQLNLVKIRSAHTDSEWADLICLLLSKVSQAFLVLETESLHKAYRHDPDWVDRMVQLLQRIVDKTATAGNQLKVLLMVYGKPVTGVQGSSNTYDMTVTSLSPPIPVPPRSRHVSQRSGFATKGWKLQVSK</sequence>
<protein>
    <recommendedName>
        <fullName evidence="1">DUF7708 domain-containing protein</fullName>
    </recommendedName>
</protein>
<evidence type="ECO:0000313" key="2">
    <source>
        <dbReference type="EMBL" id="QRD02158.1"/>
    </source>
</evidence>
<keyword evidence="3" id="KW-1185">Reference proteome</keyword>
<organism evidence="2 3">
    <name type="scientific">Phaeosphaeria nodorum (strain SN15 / ATCC MYA-4574 / FGSC 10173)</name>
    <name type="common">Glume blotch fungus</name>
    <name type="synonym">Parastagonospora nodorum</name>
    <dbReference type="NCBI Taxonomy" id="321614"/>
    <lineage>
        <taxon>Eukaryota</taxon>
        <taxon>Fungi</taxon>
        <taxon>Dikarya</taxon>
        <taxon>Ascomycota</taxon>
        <taxon>Pezizomycotina</taxon>
        <taxon>Dothideomycetes</taxon>
        <taxon>Pleosporomycetidae</taxon>
        <taxon>Pleosporales</taxon>
        <taxon>Pleosporineae</taxon>
        <taxon>Phaeosphaeriaceae</taxon>
        <taxon>Parastagonospora</taxon>
    </lineage>
</organism>
<dbReference type="Proteomes" id="UP000663193">
    <property type="component" value="Chromosome 13"/>
</dbReference>